<evidence type="ECO:0000256" key="2">
    <source>
        <dbReference type="ARBA" id="ARBA00022454"/>
    </source>
</evidence>
<dbReference type="Gene3D" id="2.30.29.150">
    <property type="match status" value="1"/>
</dbReference>
<proteinExistence type="inferred from homology"/>
<dbReference type="EMBL" id="CDMY01000293">
    <property type="protein sequence ID" value="CEL99991.1"/>
    <property type="molecule type" value="Genomic_DNA"/>
</dbReference>
<dbReference type="InterPro" id="IPR035417">
    <property type="entry name" value="SSRP1/POB3_N"/>
</dbReference>
<comment type="function">
    <text evidence="9">Component of the FACT complex, a general chromatin factor that acts to reorganize nucleosomes. The FACT complex is involved in multiple processes that require DNA as a template such as mRNA elongation, DNA replication and DNA repair. During transcription elongation the FACT complex acts as a histone chaperone that both destabilizes and restores nucleosomal structure. It facilitates the passage of RNA polymerase II and transcription by promoting the dissociation of one histone H2A-H2B dimer from the nucleosome, then subsequently promotes the reestablishment of the nucleosome following the passage of RNA polymerase II.</text>
</comment>
<dbReference type="InParanoid" id="A0A0G4EQZ5"/>
<evidence type="ECO:0000256" key="1">
    <source>
        <dbReference type="ARBA" id="ARBA00010060"/>
    </source>
</evidence>
<evidence type="ECO:0000256" key="10">
    <source>
        <dbReference type="SAM" id="MobiDB-lite"/>
    </source>
</evidence>
<keyword evidence="2 9" id="KW-0158">Chromosome</keyword>
<dbReference type="InterPro" id="IPR000969">
    <property type="entry name" value="SSRP1/POB3"/>
</dbReference>
<dbReference type="PANTHER" id="PTHR45849">
    <property type="entry name" value="FACT COMPLEX SUBUNIT SSRP1"/>
    <property type="match status" value="1"/>
</dbReference>
<dbReference type="InterPro" id="IPR011993">
    <property type="entry name" value="PH-like_dom_sf"/>
</dbReference>
<feature type="domain" description="Histone chaperone RTT106/FACT complex subunit SPT16-like middle" evidence="11">
    <location>
        <begin position="369"/>
        <end position="461"/>
    </location>
</feature>
<keyword evidence="4 9" id="KW-0227">DNA damage</keyword>
<evidence type="ECO:0000256" key="5">
    <source>
        <dbReference type="ARBA" id="ARBA00023015"/>
    </source>
</evidence>
<evidence type="ECO:0000256" key="8">
    <source>
        <dbReference type="ARBA" id="ARBA00023242"/>
    </source>
</evidence>
<dbReference type="Proteomes" id="UP000041254">
    <property type="component" value="Unassembled WGS sequence"/>
</dbReference>
<dbReference type="VEuPathDB" id="CryptoDB:Vbra_4111"/>
<evidence type="ECO:0000313" key="12">
    <source>
        <dbReference type="EMBL" id="CEL99991.1"/>
    </source>
</evidence>
<dbReference type="GO" id="GO:0003677">
    <property type="term" value="F:DNA binding"/>
    <property type="evidence" value="ECO:0007669"/>
    <property type="project" value="InterPro"/>
</dbReference>
<name>A0A0G4EQZ5_VITBC</name>
<dbReference type="SMART" id="SM01287">
    <property type="entry name" value="Rtt106"/>
    <property type="match status" value="1"/>
</dbReference>
<evidence type="ECO:0000313" key="13">
    <source>
        <dbReference type="Proteomes" id="UP000041254"/>
    </source>
</evidence>
<dbReference type="FunFam" id="2.30.29.150:FF:000001">
    <property type="entry name" value="Fact complex subunit ssrp1"/>
    <property type="match status" value="1"/>
</dbReference>
<dbReference type="AlphaFoldDB" id="A0A0G4EQZ5"/>
<dbReference type="InterPro" id="IPR050454">
    <property type="entry name" value="RTT106/SSRP1_HistChap/FACT"/>
</dbReference>
<protein>
    <recommendedName>
        <fullName evidence="9">FACT complex subunit SSRP1</fullName>
    </recommendedName>
</protein>
<dbReference type="CDD" id="cd13231">
    <property type="entry name" value="PH2_SSRP1-like"/>
    <property type="match status" value="1"/>
</dbReference>
<dbReference type="GO" id="GO:0006260">
    <property type="term" value="P:DNA replication"/>
    <property type="evidence" value="ECO:0007669"/>
    <property type="project" value="UniProtKB-KW"/>
</dbReference>
<dbReference type="Pfam" id="PF21103">
    <property type="entry name" value="PH1_SSRP1-like"/>
    <property type="match status" value="1"/>
</dbReference>
<evidence type="ECO:0000256" key="3">
    <source>
        <dbReference type="ARBA" id="ARBA00022705"/>
    </source>
</evidence>
<comment type="subcellular location">
    <subcellularLocation>
        <location evidence="9">Nucleus</location>
    </subcellularLocation>
    <subcellularLocation>
        <location evidence="9">Chromosome</location>
    </subcellularLocation>
</comment>
<dbReference type="GO" id="GO:0006281">
    <property type="term" value="P:DNA repair"/>
    <property type="evidence" value="ECO:0007669"/>
    <property type="project" value="UniProtKB-KW"/>
</dbReference>
<feature type="compositionally biased region" description="Acidic residues" evidence="10">
    <location>
        <begin position="564"/>
        <end position="574"/>
    </location>
</feature>
<feature type="region of interest" description="Disordered" evidence="10">
    <location>
        <begin position="465"/>
        <end position="574"/>
    </location>
</feature>
<sequence length="574" mass="65339">MTEPPAAAAAAAASGGGGQPGASAAFKNIRAFGRNEPGQFKMTETIFGWRRAGAEKHVHTYKPNEVEKVEIMRTSRDSWQLKLSMTTGDVNRFDGFKESDAEKLANHFREYFKIDPKIVRIGTRGWHWGNYTFEGKNFIFDVDGKPAFDLHAADMAQVTNPSKNDIAIEFHQDDSRDQLDDQLLEVRFYIPPRAIEAAGEARDIATELRNVLVEKAGVSTTGLQPVASLADVPFLVPRGKYDIDLFKTSMKLHGKSFDYTVRYKTINRFFLLPRADGIHVAVIIALDVPMRQGQTRYPFVVMNFPSDHTITLDVNLTDEELNSDRFAKQKLEANMTGRMYDVLTRLVKGLTEKPAIMPSQKFKSAISDTSCIACSNKAAAGHLYPLQRGFIFIPKPVIYIRYEDVLSVEFSRTVGSQTKYFEFKVYVKGGDEHLFSSVDRHEYTALVAFIQNEAKLNIKNLQQTKESKAKDNADVFAGDLPSDEDDDEDYEDMDDEDSEDEEYADEDDDDDDDEERPKKKHKSSGGDDKKEKKKKDKKEKKKKHKDKHKDKEKKDKKKTRESQDQDEEMREEDD</sequence>
<dbReference type="PhylomeDB" id="A0A0G4EQZ5"/>
<dbReference type="Gene3D" id="2.30.29.220">
    <property type="entry name" value="Structure-specific recognition protein (SSRP1)"/>
    <property type="match status" value="1"/>
</dbReference>
<dbReference type="Gene3D" id="2.30.29.30">
    <property type="entry name" value="Pleckstrin-homology domain (PH domain)/Phosphotyrosine-binding domain (PTB)"/>
    <property type="match status" value="2"/>
</dbReference>
<keyword evidence="3 9" id="KW-0235">DNA replication</keyword>
<dbReference type="InterPro" id="IPR013719">
    <property type="entry name" value="RTT106/SPT16-like_middle_dom"/>
</dbReference>
<dbReference type="GO" id="GO:0031491">
    <property type="term" value="F:nucleosome binding"/>
    <property type="evidence" value="ECO:0007669"/>
    <property type="project" value="TreeGrafter"/>
</dbReference>
<dbReference type="GO" id="GO:0035101">
    <property type="term" value="C:FACT complex"/>
    <property type="evidence" value="ECO:0007669"/>
    <property type="project" value="TreeGrafter"/>
</dbReference>
<evidence type="ECO:0000259" key="11">
    <source>
        <dbReference type="SMART" id="SM01287"/>
    </source>
</evidence>
<dbReference type="OMA" id="QVVTKIF"/>
<evidence type="ECO:0000256" key="4">
    <source>
        <dbReference type="ARBA" id="ARBA00022763"/>
    </source>
</evidence>
<dbReference type="OrthoDB" id="498543at2759"/>
<keyword evidence="7 9" id="KW-0234">DNA repair</keyword>
<dbReference type="GO" id="GO:0042393">
    <property type="term" value="F:histone binding"/>
    <property type="evidence" value="ECO:0007669"/>
    <property type="project" value="TreeGrafter"/>
</dbReference>
<accession>A0A0G4EQZ5</accession>
<evidence type="ECO:0000256" key="6">
    <source>
        <dbReference type="ARBA" id="ARBA00023163"/>
    </source>
</evidence>
<reference evidence="12 13" key="1">
    <citation type="submission" date="2014-11" db="EMBL/GenBank/DDBJ databases">
        <authorList>
            <person name="Zhu J."/>
            <person name="Qi W."/>
            <person name="Song R."/>
        </authorList>
    </citation>
    <scope>NUCLEOTIDE SEQUENCE [LARGE SCALE GENOMIC DNA]</scope>
</reference>
<dbReference type="InterPro" id="IPR048993">
    <property type="entry name" value="SSRP1-like_PH1"/>
</dbReference>
<keyword evidence="5 9" id="KW-0805">Transcription regulation</keyword>
<dbReference type="PRINTS" id="PR00887">
    <property type="entry name" value="SSRCOGNITION"/>
</dbReference>
<gene>
    <name evidence="12" type="ORF">Vbra_4111</name>
</gene>
<comment type="similarity">
    <text evidence="1 9">Belongs to the SSRP1 family.</text>
</comment>
<dbReference type="FunCoup" id="A0A0G4EQZ5">
    <property type="interactions" value="668"/>
</dbReference>
<feature type="region of interest" description="Disordered" evidence="10">
    <location>
        <begin position="1"/>
        <end position="20"/>
    </location>
</feature>
<feature type="compositionally biased region" description="Basic residues" evidence="10">
    <location>
        <begin position="531"/>
        <end position="557"/>
    </location>
</feature>
<dbReference type="STRING" id="1169540.A0A0G4EQZ5"/>
<dbReference type="PANTHER" id="PTHR45849:SF1">
    <property type="entry name" value="FACT COMPLEX SUBUNIT SSRP1"/>
    <property type="match status" value="1"/>
</dbReference>
<evidence type="ECO:0000256" key="7">
    <source>
        <dbReference type="ARBA" id="ARBA00023204"/>
    </source>
</evidence>
<organism evidence="12 13">
    <name type="scientific">Vitrella brassicaformis (strain CCMP3155)</name>
    <dbReference type="NCBI Taxonomy" id="1169540"/>
    <lineage>
        <taxon>Eukaryota</taxon>
        <taxon>Sar</taxon>
        <taxon>Alveolata</taxon>
        <taxon>Colpodellida</taxon>
        <taxon>Vitrellaceae</taxon>
        <taxon>Vitrella</taxon>
    </lineage>
</organism>
<feature type="compositionally biased region" description="Acidic residues" evidence="10">
    <location>
        <begin position="481"/>
        <end position="514"/>
    </location>
</feature>
<dbReference type="InterPro" id="IPR024954">
    <property type="entry name" value="SSRP1_DD"/>
</dbReference>
<keyword evidence="8 9" id="KW-0539">Nucleus</keyword>
<keyword evidence="13" id="KW-1185">Reference proteome</keyword>
<dbReference type="SUPFAM" id="SSF50729">
    <property type="entry name" value="PH domain-like"/>
    <property type="match status" value="1"/>
</dbReference>
<feature type="compositionally biased region" description="Low complexity" evidence="10">
    <location>
        <begin position="1"/>
        <end position="13"/>
    </location>
</feature>
<dbReference type="Pfam" id="PF08512">
    <property type="entry name" value="Rttp106-like_middle"/>
    <property type="match status" value="1"/>
</dbReference>
<keyword evidence="6 9" id="KW-0804">Transcription</keyword>
<evidence type="ECO:0000256" key="9">
    <source>
        <dbReference type="RuleBase" id="RU364013"/>
    </source>
</evidence>
<dbReference type="InterPro" id="IPR038167">
    <property type="entry name" value="SSRP1_sf"/>
</dbReference>
<dbReference type="CDD" id="cd13230">
    <property type="entry name" value="PH1_SSRP1-like"/>
    <property type="match status" value="1"/>
</dbReference>
<dbReference type="Pfam" id="PF17292">
    <property type="entry name" value="POB3_N"/>
    <property type="match status" value="1"/>
</dbReference>
<dbReference type="Pfam" id="PF03531">
    <property type="entry name" value="SSrecog"/>
    <property type="match status" value="1"/>
</dbReference>